<evidence type="ECO:0000313" key="3">
    <source>
        <dbReference type="EMBL" id="CAD9862007.1"/>
    </source>
</evidence>
<protein>
    <recommendedName>
        <fullName evidence="2">EF-hand domain-containing protein</fullName>
    </recommendedName>
</protein>
<reference evidence="3" key="1">
    <citation type="submission" date="2021-01" db="EMBL/GenBank/DDBJ databases">
        <authorList>
            <person name="Corre E."/>
            <person name="Pelletier E."/>
            <person name="Niang G."/>
            <person name="Scheremetjew M."/>
            <person name="Finn R."/>
            <person name="Kale V."/>
            <person name="Holt S."/>
            <person name="Cochrane G."/>
            <person name="Meng A."/>
            <person name="Brown T."/>
            <person name="Cohen L."/>
        </authorList>
    </citation>
    <scope>NUCLEOTIDE SEQUENCE</scope>
    <source>
        <strain evidence="3">CCMP1661</strain>
    </source>
</reference>
<organism evidence="3">
    <name type="scientific">Fibrocapsa japonica</name>
    <dbReference type="NCBI Taxonomy" id="94617"/>
    <lineage>
        <taxon>Eukaryota</taxon>
        <taxon>Sar</taxon>
        <taxon>Stramenopiles</taxon>
        <taxon>Ochrophyta</taxon>
        <taxon>Raphidophyceae</taxon>
        <taxon>Chattonellales</taxon>
        <taxon>Chattonellaceae</taxon>
        <taxon>Fibrocapsa</taxon>
    </lineage>
</organism>
<feature type="coiled-coil region" evidence="1">
    <location>
        <begin position="206"/>
        <end position="257"/>
    </location>
</feature>
<dbReference type="InterPro" id="IPR002048">
    <property type="entry name" value="EF_hand_dom"/>
</dbReference>
<dbReference type="PROSITE" id="PS50222">
    <property type="entry name" value="EF_HAND_2"/>
    <property type="match status" value="1"/>
</dbReference>
<dbReference type="EMBL" id="HBHR01009419">
    <property type="protein sequence ID" value="CAD9862007.1"/>
    <property type="molecule type" value="Transcribed_RNA"/>
</dbReference>
<feature type="coiled-coil region" evidence="1">
    <location>
        <begin position="122"/>
        <end position="149"/>
    </location>
</feature>
<name>A0A7S2XXF2_9STRA</name>
<accession>A0A7S2XXF2</accession>
<dbReference type="AlphaFoldDB" id="A0A7S2XXF2"/>
<evidence type="ECO:0000259" key="2">
    <source>
        <dbReference type="PROSITE" id="PS50222"/>
    </source>
</evidence>
<dbReference type="GO" id="GO:0005509">
    <property type="term" value="F:calcium ion binding"/>
    <property type="evidence" value="ECO:0007669"/>
    <property type="project" value="InterPro"/>
</dbReference>
<dbReference type="InterPro" id="IPR011992">
    <property type="entry name" value="EF-hand-dom_pair"/>
</dbReference>
<sequence length="280" mass="33355">MNPADIPEDQWVIDYDNDPEDIRDQMELFLFKFPEVGRENITELMFEFQKFDLDRDGKLEEDQALHLLERKGTAKTLLELREMMNKMTNESEDRRINFLKWSTCYYEKSWMLLHRFTNQKAYEEAMENIQQAKNMAMKVEEEMRLAKANDEKIAKERAEQLEKEAKLTGVAGMKAFFQRKAEESREDKTLTNEQRIKQEAARRREMREAKVRQRAAEEAAKKAQDSAFCRMKAEQEMAEARAKADHDKELLDQIKKDELRQKREEFKRKHEAIFGGTPKK</sequence>
<gene>
    <name evidence="3" type="ORF">FJAP1339_LOCUS4532</name>
</gene>
<keyword evidence="1" id="KW-0175">Coiled coil</keyword>
<feature type="domain" description="EF-hand" evidence="2">
    <location>
        <begin position="39"/>
        <end position="74"/>
    </location>
</feature>
<dbReference type="Gene3D" id="1.10.238.10">
    <property type="entry name" value="EF-hand"/>
    <property type="match status" value="1"/>
</dbReference>
<dbReference type="SUPFAM" id="SSF47473">
    <property type="entry name" value="EF-hand"/>
    <property type="match status" value="1"/>
</dbReference>
<evidence type="ECO:0000256" key="1">
    <source>
        <dbReference type="SAM" id="Coils"/>
    </source>
</evidence>
<proteinExistence type="predicted"/>